<gene>
    <name evidence="2" type="ORF">FF104_12070</name>
</gene>
<evidence type="ECO:0000313" key="3">
    <source>
        <dbReference type="Proteomes" id="UP000515243"/>
    </source>
</evidence>
<dbReference type="EMBL" id="CP040626">
    <property type="protein sequence ID" value="QMW91674.1"/>
    <property type="molecule type" value="Genomic_DNA"/>
</dbReference>
<sequence length="148" mass="17211">MKIKGYGNVKEEEILKLEDEIGFTLPNDYKEFLINFNGGVPEVKYSTFTLNELEENIGLQVLYGLDLEENLDLREWYEEYEDDLLDDCLIIGHGIGFGFIVLVNSPEVSGVYFWDNSFELDNSSEDENIYKISDTFRQFIDELKIPLN</sequence>
<dbReference type="Gene3D" id="3.40.1580.10">
    <property type="entry name" value="SMI1/KNR4-like"/>
    <property type="match status" value="1"/>
</dbReference>
<dbReference type="AlphaFoldDB" id="A0AAP9RFH4"/>
<dbReference type="SUPFAM" id="SSF160631">
    <property type="entry name" value="SMI1/KNR4-like"/>
    <property type="match status" value="1"/>
</dbReference>
<proteinExistence type="predicted"/>
<evidence type="ECO:0000313" key="2">
    <source>
        <dbReference type="EMBL" id="QMW91674.1"/>
    </source>
</evidence>
<reference evidence="2 3" key="1">
    <citation type="submission" date="2019-05" db="EMBL/GenBank/DDBJ databases">
        <authorList>
            <person name="Schori C."/>
            <person name="Ahrens C."/>
        </authorList>
    </citation>
    <scope>NUCLEOTIDE SEQUENCE [LARGE SCALE GENOMIC DNA]</scope>
    <source>
        <strain evidence="2 3">DSM 10702</strain>
    </source>
</reference>
<protein>
    <submittedName>
        <fullName evidence="2">SMI1/KNR4 family protein</fullName>
    </submittedName>
</protein>
<accession>A0AAP9RFH4</accession>
<dbReference type="GeneID" id="92944914"/>
<feature type="domain" description="Knr4/Smi1-like" evidence="1">
    <location>
        <begin position="8"/>
        <end position="142"/>
    </location>
</feature>
<evidence type="ECO:0000259" key="1">
    <source>
        <dbReference type="SMART" id="SM00860"/>
    </source>
</evidence>
<dbReference type="Pfam" id="PF09346">
    <property type="entry name" value="SMI1_KNR4"/>
    <property type="match status" value="1"/>
</dbReference>
<dbReference type="SMART" id="SM00860">
    <property type="entry name" value="SMI1_KNR4"/>
    <property type="match status" value="1"/>
</dbReference>
<dbReference type="Proteomes" id="UP000515243">
    <property type="component" value="Chromosome 1"/>
</dbReference>
<dbReference type="InterPro" id="IPR037883">
    <property type="entry name" value="Knr4/Smi1-like_sf"/>
</dbReference>
<dbReference type="RefSeq" id="WP_003425502.1">
    <property type="nucleotide sequence ID" value="NZ_AP019716.1"/>
</dbReference>
<organism evidence="2 3">
    <name type="scientific">Clostridium butyricum</name>
    <dbReference type="NCBI Taxonomy" id="1492"/>
    <lineage>
        <taxon>Bacteria</taxon>
        <taxon>Bacillati</taxon>
        <taxon>Bacillota</taxon>
        <taxon>Clostridia</taxon>
        <taxon>Eubacteriales</taxon>
        <taxon>Clostridiaceae</taxon>
        <taxon>Clostridium</taxon>
    </lineage>
</organism>
<dbReference type="InterPro" id="IPR018958">
    <property type="entry name" value="Knr4/Smi1-like_dom"/>
</dbReference>
<name>A0AAP9RFH4_CLOBU</name>